<accession>A0A7W5H2Z8</accession>
<dbReference type="SUPFAM" id="SSF52540">
    <property type="entry name" value="P-loop containing nucleoside triphosphate hydrolases"/>
    <property type="match status" value="1"/>
</dbReference>
<dbReference type="Pfam" id="PF13538">
    <property type="entry name" value="UvrD_C_2"/>
    <property type="match status" value="1"/>
</dbReference>
<dbReference type="Proteomes" id="UP000544222">
    <property type="component" value="Unassembled WGS sequence"/>
</dbReference>
<comment type="caution">
    <text evidence="4">The sequence shown here is derived from an EMBL/GenBank/DDBJ whole genome shotgun (WGS) entry which is preliminary data.</text>
</comment>
<dbReference type="InterPro" id="IPR027785">
    <property type="entry name" value="UvrD-like_helicase_C"/>
</dbReference>
<dbReference type="InterPro" id="IPR027417">
    <property type="entry name" value="P-loop_NTPase"/>
</dbReference>
<dbReference type="EMBL" id="JACHYB010000002">
    <property type="protein sequence ID" value="MBB3187907.1"/>
    <property type="molecule type" value="Genomic_DNA"/>
</dbReference>
<proteinExistence type="predicted"/>
<evidence type="ECO:0000256" key="2">
    <source>
        <dbReference type="ARBA" id="ARBA00022840"/>
    </source>
</evidence>
<keyword evidence="1" id="KW-0547">Nucleotide-binding</keyword>
<protein>
    <submittedName>
        <fullName evidence="4">Exodeoxyribonuclease-5</fullName>
        <ecNumber evidence="4">3.1.11.5</ecNumber>
    </submittedName>
</protein>
<gene>
    <name evidence="4" type="ORF">FHX64_002105</name>
</gene>
<evidence type="ECO:0000313" key="5">
    <source>
        <dbReference type="Proteomes" id="UP000544222"/>
    </source>
</evidence>
<feature type="domain" description="UvrD-like helicase C-terminal" evidence="3">
    <location>
        <begin position="409"/>
        <end position="460"/>
    </location>
</feature>
<reference evidence="4 5" key="1">
    <citation type="submission" date="2020-08" db="EMBL/GenBank/DDBJ databases">
        <title>Genomic Encyclopedia of Type Strains, Phase IV (KMG-IV): sequencing the most valuable type-strain genomes for metagenomic binning, comparative biology and taxonomic classification.</title>
        <authorList>
            <person name="Goeker M."/>
        </authorList>
    </citation>
    <scope>NUCLEOTIDE SEQUENCE [LARGE SCALE GENOMIC DNA]</scope>
    <source>
        <strain evidence="4 5">DSM 27471</strain>
    </source>
</reference>
<dbReference type="RefSeq" id="WP_183413718.1">
    <property type="nucleotide sequence ID" value="NZ_JACHYB010000002.1"/>
</dbReference>
<dbReference type="PANTHER" id="PTHR43788">
    <property type="entry name" value="DNA2/NAM7 HELICASE FAMILY MEMBER"/>
    <property type="match status" value="1"/>
</dbReference>
<dbReference type="AlphaFoldDB" id="A0A7W5H2Z8"/>
<keyword evidence="5" id="KW-1185">Reference proteome</keyword>
<dbReference type="Gene3D" id="3.40.50.300">
    <property type="entry name" value="P-loop containing nucleotide triphosphate hydrolases"/>
    <property type="match status" value="2"/>
</dbReference>
<keyword evidence="2" id="KW-0067">ATP-binding</keyword>
<dbReference type="CDD" id="cd18809">
    <property type="entry name" value="SF1_C_RecD"/>
    <property type="match status" value="1"/>
</dbReference>
<dbReference type="InterPro" id="IPR050534">
    <property type="entry name" value="Coronavir_polyprotein_1ab"/>
</dbReference>
<dbReference type="Pfam" id="PF13604">
    <property type="entry name" value="AAA_30"/>
    <property type="match status" value="1"/>
</dbReference>
<dbReference type="EC" id="3.1.11.5" evidence="4"/>
<dbReference type="CDD" id="cd17933">
    <property type="entry name" value="DEXSc_RecD-like"/>
    <property type="match status" value="1"/>
</dbReference>
<keyword evidence="4" id="KW-0378">Hydrolase</keyword>
<sequence length="476" mass="53951">MLDQFLQTKILNSFSFTPTEEQQVLIRRLAAFLTSRQRESVFLLKGYAGTGKTSVVSALVKTLIEMEQKIVLLAPTGRAAKVLTHYSGQPAQTIHKHIYRQKSAVEMTFVLDNNLQPHTLFIVDEASMIANYTGDGMLFGTGQLLDDLLHFVFSAEGCSLILLGDTAQLPPVMQPVSPALDEGILQSFGLNVSTFTLTQVVRQAVESGILYNATLLRQKVDAGVWPATPRFRLAFPDVKRLPGDELIDTIQSAYSHSGLEESIVITRSNKRANLYNNGIRNRVLMKEEELATGDLLMVVKNNYFWSKTYAEMDFIANGDIVEIRRILRHHELYGFRFADVLVRFLDYDCEMEARVLLDVLQADSPARMDEMSRKLFQAVSEDYVTIGNRRERAKQMQKDPFLNALQVKFAYAVTCHKAQGGQWQIVFVDQGMVADDQLNADYYRWLYTAFTRATGMIYLVNFPDHFFAKENDAMES</sequence>
<organism evidence="4 5">
    <name type="scientific">Microbacter margulisiae</name>
    <dbReference type="NCBI Taxonomy" id="1350067"/>
    <lineage>
        <taxon>Bacteria</taxon>
        <taxon>Pseudomonadati</taxon>
        <taxon>Bacteroidota</taxon>
        <taxon>Bacteroidia</taxon>
        <taxon>Bacteroidales</taxon>
        <taxon>Porphyromonadaceae</taxon>
        <taxon>Microbacter</taxon>
    </lineage>
</organism>
<dbReference type="PANTHER" id="PTHR43788:SF6">
    <property type="entry name" value="DNA HELICASE B"/>
    <property type="match status" value="1"/>
</dbReference>
<evidence type="ECO:0000256" key="1">
    <source>
        <dbReference type="ARBA" id="ARBA00022741"/>
    </source>
</evidence>
<name>A0A7W5H2Z8_9PORP</name>
<dbReference type="GO" id="GO:0008854">
    <property type="term" value="F:exodeoxyribonuclease V activity"/>
    <property type="evidence" value="ECO:0007669"/>
    <property type="project" value="UniProtKB-EC"/>
</dbReference>
<dbReference type="GO" id="GO:0005524">
    <property type="term" value="F:ATP binding"/>
    <property type="evidence" value="ECO:0007669"/>
    <property type="project" value="UniProtKB-KW"/>
</dbReference>
<evidence type="ECO:0000259" key="3">
    <source>
        <dbReference type="Pfam" id="PF13538"/>
    </source>
</evidence>
<evidence type="ECO:0000313" key="4">
    <source>
        <dbReference type="EMBL" id="MBB3187907.1"/>
    </source>
</evidence>
<dbReference type="GO" id="GO:0003678">
    <property type="term" value="F:DNA helicase activity"/>
    <property type="evidence" value="ECO:0007669"/>
    <property type="project" value="UniProtKB-ARBA"/>
</dbReference>